<evidence type="ECO:0000256" key="8">
    <source>
        <dbReference type="SAM" id="Phobius"/>
    </source>
</evidence>
<protein>
    <submittedName>
        <fullName evidence="10">Exosortase A</fullName>
    </submittedName>
</protein>
<gene>
    <name evidence="10" type="ORF">GGR39_001814</name>
</gene>
<dbReference type="AlphaFoldDB" id="A0A7W6C204"/>
<dbReference type="Pfam" id="PF11984">
    <property type="entry name" value="DUF3485"/>
    <property type="match status" value="1"/>
</dbReference>
<evidence type="ECO:0000256" key="5">
    <source>
        <dbReference type="ARBA" id="ARBA00022801"/>
    </source>
</evidence>
<comment type="caution">
    <text evidence="10">The sequence shown here is derived from an EMBL/GenBank/DDBJ whole genome shotgun (WGS) entry which is preliminary data.</text>
</comment>
<evidence type="ECO:0000256" key="3">
    <source>
        <dbReference type="ARBA" id="ARBA00022670"/>
    </source>
</evidence>
<dbReference type="Pfam" id="PF09721">
    <property type="entry name" value="Exosortase_EpsH"/>
    <property type="match status" value="1"/>
</dbReference>
<dbReference type="EMBL" id="JACIDY010000003">
    <property type="protein sequence ID" value="MBB3940164.1"/>
    <property type="molecule type" value="Genomic_DNA"/>
</dbReference>
<evidence type="ECO:0000259" key="9">
    <source>
        <dbReference type="Pfam" id="PF11984"/>
    </source>
</evidence>
<evidence type="ECO:0000256" key="7">
    <source>
        <dbReference type="ARBA" id="ARBA00023136"/>
    </source>
</evidence>
<reference evidence="10 11" key="1">
    <citation type="submission" date="2020-08" db="EMBL/GenBank/DDBJ databases">
        <title>Genomic Encyclopedia of Type Strains, Phase IV (KMG-IV): sequencing the most valuable type-strain genomes for metagenomic binning, comparative biology and taxonomic classification.</title>
        <authorList>
            <person name="Goeker M."/>
        </authorList>
    </citation>
    <scope>NUCLEOTIDE SEQUENCE [LARGE SCALE GENOMIC DNA]</scope>
    <source>
        <strain evidence="10 11">DSM 27568</strain>
    </source>
</reference>
<organism evidence="10 11">
    <name type="scientific">Novosphingobium fluoreni</name>
    <dbReference type="NCBI Taxonomy" id="1391222"/>
    <lineage>
        <taxon>Bacteria</taxon>
        <taxon>Pseudomonadati</taxon>
        <taxon>Pseudomonadota</taxon>
        <taxon>Alphaproteobacteria</taxon>
        <taxon>Sphingomonadales</taxon>
        <taxon>Sphingomonadaceae</taxon>
        <taxon>Novosphingobium</taxon>
    </lineage>
</organism>
<dbReference type="NCBIfam" id="TIGR02914">
    <property type="entry name" value="EpsI_fam"/>
    <property type="match status" value="1"/>
</dbReference>
<dbReference type="InterPro" id="IPR019127">
    <property type="entry name" value="Exosortase"/>
</dbReference>
<evidence type="ECO:0000313" key="11">
    <source>
        <dbReference type="Proteomes" id="UP000561459"/>
    </source>
</evidence>
<keyword evidence="6 8" id="KW-1133">Transmembrane helix</keyword>
<dbReference type="GO" id="GO:0005886">
    <property type="term" value="C:plasma membrane"/>
    <property type="evidence" value="ECO:0007669"/>
    <property type="project" value="UniProtKB-SubCell"/>
</dbReference>
<keyword evidence="4 8" id="KW-0812">Transmembrane</keyword>
<dbReference type="InterPro" id="IPR017540">
    <property type="entry name" value="Exosortase-1"/>
</dbReference>
<sequence>MRPEALPAPPRAWQALSPAWRTAVLRLALATLSLMILFAADCAAMVRQWWDISTYNHILLVPAIIGWLVWQRRVEIAKLEPALWWPGLIPFAGAALIWLSGAISGLDLTRQAGVVALGASLVPLLMGPRVTAGLLFPLFYMVFLIPCGEELVTLLQTITAHITIALVHLSGIPAQVDGVFITTPAGLFEVAEACSGVKFLIAMIAFGTLMANVCFVSNRRRAALMVACVVVPIIANGIRAWGTIFAAQFVGAAAAAGFDHIVYGWVFFAVVIGVIVAVSWRFFDRPVDDPMIDAAAIEATPWLTRLSALRTGPWVIVLAVAILAAVQGWAHAADRLAAPLPPAIDLPAVPGWTRVDYEPLIWWQPRAGGADHRLLGSYADASGRRVDVFVALYASQRDGAEAGGYGQGALMPQSDWSWQASAAPIAGGHGERLLGAGRVAREAQTWYRSGDLLSGSNARLKLATMRDRMTLQARPTMVLILSAEDRPAQSAAGAIRAFVSAAGPLGPWMDRLGGMNQGR</sequence>
<feature type="transmembrane region" description="Helical" evidence="8">
    <location>
        <begin position="196"/>
        <end position="215"/>
    </location>
</feature>
<evidence type="ECO:0000256" key="1">
    <source>
        <dbReference type="ARBA" id="ARBA00004651"/>
    </source>
</evidence>
<dbReference type="NCBIfam" id="TIGR04178">
    <property type="entry name" value="exo_archaeo"/>
    <property type="match status" value="1"/>
</dbReference>
<keyword evidence="3" id="KW-0645">Protease</keyword>
<dbReference type="InterPro" id="IPR014263">
    <property type="entry name" value="Methanolan_biosynth_EpsI"/>
</dbReference>
<accession>A0A7W6C204</accession>
<dbReference type="NCBIfam" id="TIGR02602">
    <property type="entry name" value="8TM_EpsH"/>
    <property type="match status" value="1"/>
</dbReference>
<dbReference type="RefSeq" id="WP_183616799.1">
    <property type="nucleotide sequence ID" value="NZ_JACIDY010000003.1"/>
</dbReference>
<dbReference type="GO" id="GO:0008233">
    <property type="term" value="F:peptidase activity"/>
    <property type="evidence" value="ECO:0007669"/>
    <property type="project" value="UniProtKB-KW"/>
</dbReference>
<feature type="transmembrane region" description="Helical" evidence="8">
    <location>
        <begin position="23"/>
        <end position="46"/>
    </location>
</feature>
<dbReference type="InterPro" id="IPR013426">
    <property type="entry name" value="EpsH-like"/>
</dbReference>
<proteinExistence type="predicted"/>
<dbReference type="GO" id="GO:0006508">
    <property type="term" value="P:proteolysis"/>
    <property type="evidence" value="ECO:0007669"/>
    <property type="project" value="UniProtKB-KW"/>
</dbReference>
<evidence type="ECO:0000313" key="10">
    <source>
        <dbReference type="EMBL" id="MBB3940164.1"/>
    </source>
</evidence>
<dbReference type="Proteomes" id="UP000561459">
    <property type="component" value="Unassembled WGS sequence"/>
</dbReference>
<keyword evidence="11" id="KW-1185">Reference proteome</keyword>
<keyword evidence="5" id="KW-0378">Hydrolase</keyword>
<evidence type="ECO:0000256" key="6">
    <source>
        <dbReference type="ARBA" id="ARBA00022989"/>
    </source>
</evidence>
<dbReference type="InterPro" id="IPR026392">
    <property type="entry name" value="Exo/Archaeosortase_dom"/>
</dbReference>
<feature type="transmembrane region" description="Helical" evidence="8">
    <location>
        <begin position="52"/>
        <end position="70"/>
    </location>
</feature>
<feature type="domain" description="Methanolan biosynthesis EpsI" evidence="9">
    <location>
        <begin position="317"/>
        <end position="505"/>
    </location>
</feature>
<evidence type="ECO:0000256" key="2">
    <source>
        <dbReference type="ARBA" id="ARBA00022475"/>
    </source>
</evidence>
<evidence type="ECO:0000256" key="4">
    <source>
        <dbReference type="ARBA" id="ARBA00022692"/>
    </source>
</evidence>
<comment type="subcellular location">
    <subcellularLocation>
        <location evidence="1">Cell membrane</location>
        <topology evidence="1">Multi-pass membrane protein</topology>
    </subcellularLocation>
</comment>
<feature type="transmembrane region" description="Helical" evidence="8">
    <location>
        <begin position="222"/>
        <end position="242"/>
    </location>
</feature>
<dbReference type="NCBIfam" id="TIGR03109">
    <property type="entry name" value="exosort_XrtA"/>
    <property type="match status" value="1"/>
</dbReference>
<feature type="transmembrane region" description="Helical" evidence="8">
    <location>
        <begin position="312"/>
        <end position="330"/>
    </location>
</feature>
<name>A0A7W6C204_9SPHN</name>
<keyword evidence="7 8" id="KW-0472">Membrane</keyword>
<feature type="transmembrane region" description="Helical" evidence="8">
    <location>
        <begin position="262"/>
        <end position="283"/>
    </location>
</feature>
<keyword evidence="2" id="KW-1003">Cell membrane</keyword>
<feature type="transmembrane region" description="Helical" evidence="8">
    <location>
        <begin position="82"/>
        <end position="106"/>
    </location>
</feature>